<proteinExistence type="predicted"/>
<reference evidence="2 3" key="1">
    <citation type="submission" date="2018-11" db="EMBL/GenBank/DDBJ databases">
        <authorList>
            <consortium name="Pathogen Informatics"/>
        </authorList>
    </citation>
    <scope>NUCLEOTIDE SEQUENCE [LARGE SCALE GENOMIC DNA]</scope>
</reference>
<protein>
    <submittedName>
        <fullName evidence="4">WW domain-binding protein</fullName>
    </submittedName>
</protein>
<dbReference type="AlphaFoldDB" id="A0A183GNF0"/>
<feature type="compositionally biased region" description="Pro residues" evidence="1">
    <location>
        <begin position="44"/>
        <end position="53"/>
    </location>
</feature>
<dbReference type="Proteomes" id="UP000050761">
    <property type="component" value="Unassembled WGS sequence"/>
</dbReference>
<dbReference type="EMBL" id="UZAH01036017">
    <property type="protein sequence ID" value="VDP43576.1"/>
    <property type="molecule type" value="Genomic_DNA"/>
</dbReference>
<dbReference type="WBParaSite" id="HPBE_0002422001-mRNA-1">
    <property type="protein sequence ID" value="HPBE_0002422001-mRNA-1"/>
    <property type="gene ID" value="HPBE_0002422001"/>
</dbReference>
<evidence type="ECO:0000313" key="2">
    <source>
        <dbReference type="EMBL" id="VDP43576.1"/>
    </source>
</evidence>
<name>A0A183GNF0_HELPZ</name>
<accession>A0A183GNF0</accession>
<reference evidence="4" key="2">
    <citation type="submission" date="2019-09" db="UniProtKB">
        <authorList>
            <consortium name="WormBaseParasite"/>
        </authorList>
    </citation>
    <scope>IDENTIFICATION</scope>
</reference>
<accession>A0A3P8HJI4</accession>
<evidence type="ECO:0000313" key="4">
    <source>
        <dbReference type="WBParaSite" id="HPBE_0002422001-mRNA-1"/>
    </source>
</evidence>
<keyword evidence="3" id="KW-1185">Reference proteome</keyword>
<organism evidence="3 4">
    <name type="scientific">Heligmosomoides polygyrus</name>
    <name type="common">Parasitic roundworm</name>
    <dbReference type="NCBI Taxonomy" id="6339"/>
    <lineage>
        <taxon>Eukaryota</taxon>
        <taxon>Metazoa</taxon>
        <taxon>Ecdysozoa</taxon>
        <taxon>Nematoda</taxon>
        <taxon>Chromadorea</taxon>
        <taxon>Rhabditida</taxon>
        <taxon>Rhabditina</taxon>
        <taxon>Rhabditomorpha</taxon>
        <taxon>Strongyloidea</taxon>
        <taxon>Heligmosomidae</taxon>
        <taxon>Heligmosomoides</taxon>
    </lineage>
</organism>
<feature type="compositionally biased region" description="Basic and acidic residues" evidence="1">
    <location>
        <begin position="80"/>
        <end position="119"/>
    </location>
</feature>
<evidence type="ECO:0000256" key="1">
    <source>
        <dbReference type="SAM" id="MobiDB-lite"/>
    </source>
</evidence>
<gene>
    <name evidence="2" type="ORF">HPBE_LOCUS24219</name>
</gene>
<feature type="region of interest" description="Disordered" evidence="1">
    <location>
        <begin position="39"/>
        <end position="119"/>
    </location>
</feature>
<sequence length="119" mass="13212">MENDQYEMLGPNGLVGEQATQFAPEEEEKAKAIALEAATQAAPVPEPPPPPDWTCPNDAKATAQQPQPFVEPPPPPDWTYSKDGKQNKAENKKNVLTKIIDDVSPRHSEQEGFYDRFHS</sequence>
<evidence type="ECO:0000313" key="3">
    <source>
        <dbReference type="Proteomes" id="UP000050761"/>
    </source>
</evidence>